<dbReference type="AlphaFoldDB" id="A0A512ANX5"/>
<reference evidence="1 2" key="1">
    <citation type="submission" date="2019-07" db="EMBL/GenBank/DDBJ databases">
        <title>Whole genome shotgun sequence of Novosphingobium sediminis NBRC 106119.</title>
        <authorList>
            <person name="Hosoyama A."/>
            <person name="Uohara A."/>
            <person name="Ohji S."/>
            <person name="Ichikawa N."/>
        </authorList>
    </citation>
    <scope>NUCLEOTIDE SEQUENCE [LARGE SCALE GENOMIC DNA]</scope>
    <source>
        <strain evidence="1 2">NBRC 106119</strain>
    </source>
</reference>
<proteinExistence type="predicted"/>
<protein>
    <recommendedName>
        <fullName evidence="3">2'-5' RNA ligase family protein</fullName>
    </recommendedName>
</protein>
<name>A0A512ANX5_9SPHN</name>
<organism evidence="1 2">
    <name type="scientific">Novosphingobium sediminis</name>
    <dbReference type="NCBI Taxonomy" id="707214"/>
    <lineage>
        <taxon>Bacteria</taxon>
        <taxon>Pseudomonadati</taxon>
        <taxon>Pseudomonadota</taxon>
        <taxon>Alphaproteobacteria</taxon>
        <taxon>Sphingomonadales</taxon>
        <taxon>Sphingomonadaceae</taxon>
        <taxon>Novosphingobium</taxon>
    </lineage>
</organism>
<dbReference type="SUPFAM" id="SSF55144">
    <property type="entry name" value="LigT-like"/>
    <property type="match status" value="1"/>
</dbReference>
<dbReference type="InterPro" id="IPR009097">
    <property type="entry name" value="Cyclic_Pdiesterase"/>
</dbReference>
<accession>A0A512ANX5</accession>
<dbReference type="OrthoDB" id="793003at2"/>
<dbReference type="EMBL" id="BJYR01000021">
    <property type="protein sequence ID" value="GEO01413.1"/>
    <property type="molecule type" value="Genomic_DNA"/>
</dbReference>
<dbReference type="RefSeq" id="WP_147160724.1">
    <property type="nucleotide sequence ID" value="NZ_BJYR01000021.1"/>
</dbReference>
<gene>
    <name evidence="1" type="ORF">NSE01_32450</name>
</gene>
<evidence type="ECO:0000313" key="2">
    <source>
        <dbReference type="Proteomes" id="UP000321464"/>
    </source>
</evidence>
<dbReference type="Gene3D" id="3.90.1140.10">
    <property type="entry name" value="Cyclic phosphodiesterase"/>
    <property type="match status" value="1"/>
</dbReference>
<keyword evidence="2" id="KW-1185">Reference proteome</keyword>
<evidence type="ECO:0000313" key="1">
    <source>
        <dbReference type="EMBL" id="GEO01413.1"/>
    </source>
</evidence>
<sequence length="171" mass="18612">MRAPLVVTAMLPAALQGRAEGLRRAHYPPERNQVPAHVTLLRALPPSLEAEARALLAALAAEMPPVPATLTSVMDLGTGTALAIDSPAMLDLRAMIAEHFHGMLTLQDQGEPRLHVTVQNKVLRAEAKTLQATLAATFHTERFVFAGLALHRWLGGPWENAGHWSFRGRVR</sequence>
<dbReference type="Pfam" id="PF13563">
    <property type="entry name" value="2_5_RNA_ligase2"/>
    <property type="match status" value="1"/>
</dbReference>
<dbReference type="Proteomes" id="UP000321464">
    <property type="component" value="Unassembled WGS sequence"/>
</dbReference>
<evidence type="ECO:0008006" key="3">
    <source>
        <dbReference type="Google" id="ProtNLM"/>
    </source>
</evidence>
<comment type="caution">
    <text evidence="1">The sequence shown here is derived from an EMBL/GenBank/DDBJ whole genome shotgun (WGS) entry which is preliminary data.</text>
</comment>